<name>A0ABR1TIY5_9PEZI</name>
<evidence type="ECO:0000313" key="1">
    <source>
        <dbReference type="EMBL" id="KAK8045633.1"/>
    </source>
</evidence>
<organism evidence="1 2">
    <name type="scientific">Apiospora rasikravindrae</name>
    <dbReference type="NCBI Taxonomy" id="990691"/>
    <lineage>
        <taxon>Eukaryota</taxon>
        <taxon>Fungi</taxon>
        <taxon>Dikarya</taxon>
        <taxon>Ascomycota</taxon>
        <taxon>Pezizomycotina</taxon>
        <taxon>Sordariomycetes</taxon>
        <taxon>Xylariomycetidae</taxon>
        <taxon>Amphisphaeriales</taxon>
        <taxon>Apiosporaceae</taxon>
        <taxon>Apiospora</taxon>
    </lineage>
</organism>
<sequence>MLATGCQRRMVFATIEVAAHLLFGAAVFKAMGDYIDLLSFFTPMALGRNIFQQLPPRDRTVTTTDEDVEGFLSLFAVGANACAQRYRRDTKGIYSWWTGRPVDAGKLHGR</sequence>
<proteinExistence type="predicted"/>
<gene>
    <name evidence="1" type="ORF">PG993_005657</name>
</gene>
<protein>
    <submittedName>
        <fullName evidence="1">Uncharacterized protein</fullName>
    </submittedName>
</protein>
<accession>A0ABR1TIY5</accession>
<reference evidence="1 2" key="1">
    <citation type="submission" date="2023-01" db="EMBL/GenBank/DDBJ databases">
        <title>Analysis of 21 Apiospora genomes using comparative genomics revels a genus with tremendous synthesis potential of carbohydrate active enzymes and secondary metabolites.</title>
        <authorList>
            <person name="Sorensen T."/>
        </authorList>
    </citation>
    <scope>NUCLEOTIDE SEQUENCE [LARGE SCALE GENOMIC DNA]</scope>
    <source>
        <strain evidence="1 2">CBS 33761</strain>
    </source>
</reference>
<dbReference type="EMBL" id="JAQQWK010000003">
    <property type="protein sequence ID" value="KAK8045633.1"/>
    <property type="molecule type" value="Genomic_DNA"/>
</dbReference>
<keyword evidence="2" id="KW-1185">Reference proteome</keyword>
<dbReference type="Proteomes" id="UP001444661">
    <property type="component" value="Unassembled WGS sequence"/>
</dbReference>
<comment type="caution">
    <text evidence="1">The sequence shown here is derived from an EMBL/GenBank/DDBJ whole genome shotgun (WGS) entry which is preliminary data.</text>
</comment>
<evidence type="ECO:0000313" key="2">
    <source>
        <dbReference type="Proteomes" id="UP001444661"/>
    </source>
</evidence>